<dbReference type="SMART" id="SM00710">
    <property type="entry name" value="PbH1"/>
    <property type="match status" value="5"/>
</dbReference>
<dbReference type="InterPro" id="IPR015919">
    <property type="entry name" value="Cadherin-like_sf"/>
</dbReference>
<dbReference type="Pfam" id="PF17963">
    <property type="entry name" value="Big_9"/>
    <property type="match status" value="2"/>
</dbReference>
<dbReference type="InterPro" id="IPR039808">
    <property type="entry name" value="Cadherin"/>
</dbReference>
<dbReference type="InterPro" id="IPR002126">
    <property type="entry name" value="Cadherin-like_dom"/>
</dbReference>
<dbReference type="GO" id="GO:0003824">
    <property type="term" value="F:catalytic activity"/>
    <property type="evidence" value="ECO:0007669"/>
    <property type="project" value="InterPro"/>
</dbReference>
<name>A0A511N3B6_DEIC1</name>
<dbReference type="InterPro" id="IPR006644">
    <property type="entry name" value="Cadg"/>
</dbReference>
<dbReference type="Proteomes" id="UP000321306">
    <property type="component" value="Unassembled WGS sequence"/>
</dbReference>
<dbReference type="SUPFAM" id="SSF56219">
    <property type="entry name" value="DNase I-like"/>
    <property type="match status" value="1"/>
</dbReference>
<dbReference type="GO" id="GO:0016477">
    <property type="term" value="P:cell migration"/>
    <property type="evidence" value="ECO:0007669"/>
    <property type="project" value="TreeGrafter"/>
</dbReference>
<keyword evidence="3" id="KW-0732">Signal</keyword>
<dbReference type="SUPFAM" id="SSF49313">
    <property type="entry name" value="Cadherin-like"/>
    <property type="match status" value="6"/>
</dbReference>
<dbReference type="CDD" id="cd11304">
    <property type="entry name" value="Cadherin_repeat"/>
    <property type="match status" value="6"/>
</dbReference>
<keyword evidence="2" id="KW-0812">Transmembrane</keyword>
<dbReference type="GO" id="GO:0007156">
    <property type="term" value="P:homophilic cell adhesion via plasma membrane adhesion molecules"/>
    <property type="evidence" value="ECO:0007669"/>
    <property type="project" value="InterPro"/>
</dbReference>
<sequence length="2035" mass="207622">MQEETADQDSDPTTSEGIFVKCDTTCLSINAGDRVRVTGMVDEVGETLQETHLTSISSAVVMRTGQTLPAATNVTLSASGTNWEQYEGMRIHVTGVVTDTANLGRGGLVTLADTRTPYFTENNAPNATGYASFLSDSLKRSLIVDDGSLNEHPSTLFGRGNAALSTSNPLRSGDSADVTGVLGFSDSGWAGTDAYRLHATQAGATFTGAARPSVPDVGTSTLKVASFSLGEYANGDGAGSGFSGTFGASNDTEHQQQKAKVVEALAGLNADVISLTGLENPDSSTPTALKDLQDSLNARTPSVGTNALIQGSGVGFLYRPSILTVEGSAAGPTSGVQALAQTFRENATLGTFTAVVTQFTGRDTACGGGDDLSDGQGNCAQTRLGQTQDLLNWLITNPTGTVDEDALILGDFNAHRNENAIQILQAGASAAENTDDLVDVLTAGAYTSVEGGFTGLLDHAFVSPSLSAQVSGHGVWHINADEPSVFDYNTENKPAGVYAADAYRSSPRDPILIGLNLAASNLAPSDIALSGNSFPENAASGTVGTLSSTDRNPSDTHTYTLVSGSGDTDNASFQIVGNNLNFAVSANFETKNSYSVRIRSTDSGSPAQVFEKTFTINVTDVNEAPTSIALSSESINENVSAGTEVGTLSTTDVDAGDTHTYTLVSGYGDNAAFTITGNSLTINGSPDYETQPSYSIRVRSEDAGGLFTTRDLTITINNVAENAAPSDITLTGTTLAENSPAGSGVGTIGGTDPNSDPLTFSLGAGVGDDDNGSFTVDGTSLKFNGVPDFENQSQYKVRLEATDGSLTYAEAFTITITDVNEAPVQLVLGNNEVAENQPAGTTVATLYSVDQDSGSTFTYSLVSGPGSDDNSSFQISGDQLQTNASFNFEGKSSYSFRLRTTDAGGLFAEQAFTVNVTNANDAPTAVSLGNTSVAENQPAGTTVGSLSSTDQDIGDSFSYSLVSGAGDTDNGSFSIIGDQLQTTEAFNFELKDTFSIRVRTTDAAGLTAEQAITVTVTNENEPPVDLELSSENVNENSAANTVVANLSGLDPENNIASFSIVSQEHAGAFKVSGSQLQVDDGSQLNYEGDDTHDLTLRVTDSGGLYYEKNVSITINDVNEAPVANTDSGYQTIGNTTMHVQKISTSDMYVTDGGALLLANDTDPDGDPLVVKSVNSASGASVSFDAATGAFHYTPAPGFTGSDSFTYVVEDTHVIGGVTSHLQSTGTVNVTVAGKVWYVNATAPAGGNGTSIAPLQSVATAAAQSNSSGATIYVYNGSYGTTPVALSNTNQKLIGQGVAFGLSDISGAPSVTFNGKAAGFAPTFGRVSGSNLGALEIRGANVTPASGNTGIDISSSTGTNSLSLKNTTVSGATTALNLNRTGGILTLSALETVTLGGNNGLAFTGVDLGGITSSNLTVNASNGTAIGLTNTSNSWTLPNTATISRTSGSTPLFSVSGGSSTITVAPNLTNSGTGRSVSISSATGTVTFNGNITDNGSGIYLNSAGTVTFSGQLALSTGTSTAFNAINGGMATATSTQSTISTTTGTAVNVQNTTIGSGGLKFKSINVGTGGTGPANAIVLDGTGSQGGLSVVGAAGVATSGGTLNKTTGTAVLVNNAVNLDLNYIKIFAPNGSGVLATNLGGTSTLNNSVVDYNSTTIGGAYAYRVVNTDTNSTITFDGTTFQNKMDGATSVSLSTMGNSVVTFNVKDSNTSDAFESKYTNLFGSGIVVGAADALGSTAKVYFNVSNTKFVNAPSNGLNNLEMGVGGNGTLVPNINNNQFDRVALPLATVGVINANAVFNGRYGDGTTPATFQNNTVSNIRSGAGPTYAYDPAGTNGYVGLRMAIDNDVTGINHKIKILNNTFTNIARQGMLISARNNANDVNVLIEGNTIGTQANPVGTPSSRRALDLETQTAAVLKVHVNNNPSIWGGSNTANSALAIRATNASSNLQATVTGNTIGNPSTGTTVGRFKAETVTGGSATLCLDLRNNVLEDSSKIFELSQAGGALNRNASGNTGTISVIMGSVGTVASCTLPSL</sequence>
<evidence type="ECO:0000259" key="8">
    <source>
        <dbReference type="PROSITE" id="PS50268"/>
    </source>
</evidence>
<comment type="subcellular location">
    <subcellularLocation>
        <location evidence="1">Membrane</location>
        <topology evidence="1">Single-pass membrane protein</topology>
    </subcellularLocation>
</comment>
<dbReference type="RefSeq" id="WP_146884807.1">
    <property type="nucleotide sequence ID" value="NZ_BJXB01000010.1"/>
</dbReference>
<feature type="domain" description="Cadherin" evidence="8">
    <location>
        <begin position="734"/>
        <end position="825"/>
    </location>
</feature>
<dbReference type="EMBL" id="BJXB01000010">
    <property type="protein sequence ID" value="GEM46948.1"/>
    <property type="molecule type" value="Genomic_DNA"/>
</dbReference>
<protein>
    <recommendedName>
        <fullName evidence="8">Cadherin domain-containing protein</fullName>
    </recommendedName>
</protein>
<evidence type="ECO:0000256" key="4">
    <source>
        <dbReference type="ARBA" id="ARBA00022737"/>
    </source>
</evidence>
<dbReference type="PANTHER" id="PTHR24027">
    <property type="entry name" value="CADHERIN-23"/>
    <property type="match status" value="1"/>
</dbReference>
<organism evidence="9 10">
    <name type="scientific">Deinococcus cellulosilyticus (strain DSM 18568 / NBRC 106333 / KACC 11606 / 5516J-15)</name>
    <dbReference type="NCBI Taxonomy" id="1223518"/>
    <lineage>
        <taxon>Bacteria</taxon>
        <taxon>Thermotogati</taxon>
        <taxon>Deinococcota</taxon>
        <taxon>Deinococci</taxon>
        <taxon>Deinococcales</taxon>
        <taxon>Deinococcaceae</taxon>
        <taxon>Deinococcus</taxon>
    </lineage>
</organism>
<keyword evidence="7" id="KW-0472">Membrane</keyword>
<feature type="domain" description="Cadherin" evidence="8">
    <location>
        <begin position="634"/>
        <end position="727"/>
    </location>
</feature>
<feature type="domain" description="Cadherin" evidence="8">
    <location>
        <begin position="1033"/>
        <end position="1123"/>
    </location>
</feature>
<dbReference type="GO" id="GO:0045296">
    <property type="term" value="F:cadherin binding"/>
    <property type="evidence" value="ECO:0007669"/>
    <property type="project" value="TreeGrafter"/>
</dbReference>
<feature type="domain" description="Cadherin" evidence="8">
    <location>
        <begin position="932"/>
        <end position="1024"/>
    </location>
</feature>
<keyword evidence="10" id="KW-1185">Reference proteome</keyword>
<dbReference type="Gene3D" id="2.60.40.2810">
    <property type="match status" value="1"/>
</dbReference>
<dbReference type="OrthoDB" id="9801679at2"/>
<dbReference type="Gene3D" id="3.60.10.10">
    <property type="entry name" value="Endonuclease/exonuclease/phosphatase"/>
    <property type="match status" value="1"/>
</dbReference>
<gene>
    <name evidence="9" type="ORF">DC3_25830</name>
</gene>
<keyword evidence="6" id="KW-1133">Transmembrane helix</keyword>
<dbReference type="PANTHER" id="PTHR24027:SF422">
    <property type="entry name" value="CADHERIN DOMAIN-CONTAINING PROTEIN"/>
    <property type="match status" value="1"/>
</dbReference>
<dbReference type="SMART" id="SM00112">
    <property type="entry name" value="CA"/>
    <property type="match status" value="6"/>
</dbReference>
<dbReference type="GO" id="GO:0016342">
    <property type="term" value="C:catenin complex"/>
    <property type="evidence" value="ECO:0007669"/>
    <property type="project" value="TreeGrafter"/>
</dbReference>
<dbReference type="PRINTS" id="PR00205">
    <property type="entry name" value="CADHERIN"/>
</dbReference>
<dbReference type="InterPro" id="IPR047971">
    <property type="entry name" value="ExeM-like"/>
</dbReference>
<accession>A0A511N3B6</accession>
<dbReference type="GO" id="GO:0005509">
    <property type="term" value="F:calcium ion binding"/>
    <property type="evidence" value="ECO:0007669"/>
    <property type="project" value="InterPro"/>
</dbReference>
<keyword evidence="5" id="KW-0106">Calcium</keyword>
<dbReference type="GO" id="GO:0008013">
    <property type="term" value="F:beta-catenin binding"/>
    <property type="evidence" value="ECO:0007669"/>
    <property type="project" value="TreeGrafter"/>
</dbReference>
<evidence type="ECO:0000256" key="7">
    <source>
        <dbReference type="ARBA" id="ARBA00023136"/>
    </source>
</evidence>
<reference evidence="9 10" key="1">
    <citation type="submission" date="2019-07" db="EMBL/GenBank/DDBJ databases">
        <title>Whole genome shotgun sequence of Deinococcus cellulosilyticus NBRC 106333.</title>
        <authorList>
            <person name="Hosoyama A."/>
            <person name="Uohara A."/>
            <person name="Ohji S."/>
            <person name="Ichikawa N."/>
        </authorList>
    </citation>
    <scope>NUCLEOTIDE SEQUENCE [LARGE SCALE GENOMIC DNA]</scope>
    <source>
        <strain evidence="9 10">NBRC 106333</strain>
    </source>
</reference>
<evidence type="ECO:0000256" key="5">
    <source>
        <dbReference type="ARBA" id="ARBA00022837"/>
    </source>
</evidence>
<dbReference type="PROSITE" id="PS50268">
    <property type="entry name" value="CADHERIN_2"/>
    <property type="match status" value="6"/>
</dbReference>
<evidence type="ECO:0000256" key="3">
    <source>
        <dbReference type="ARBA" id="ARBA00022729"/>
    </source>
</evidence>
<comment type="caution">
    <text evidence="9">The sequence shown here is derived from an EMBL/GenBank/DDBJ whole genome shotgun (WGS) entry which is preliminary data.</text>
</comment>
<evidence type="ECO:0000256" key="6">
    <source>
        <dbReference type="ARBA" id="ARBA00022989"/>
    </source>
</evidence>
<evidence type="ECO:0000313" key="9">
    <source>
        <dbReference type="EMBL" id="GEM46948.1"/>
    </source>
</evidence>
<dbReference type="InterPro" id="IPR036691">
    <property type="entry name" value="Endo/exonu/phosph_ase_sf"/>
</dbReference>
<evidence type="ECO:0000313" key="10">
    <source>
        <dbReference type="Proteomes" id="UP000321306"/>
    </source>
</evidence>
<dbReference type="SMART" id="SM00736">
    <property type="entry name" value="CADG"/>
    <property type="match status" value="3"/>
</dbReference>
<feature type="domain" description="Cadherin" evidence="8">
    <location>
        <begin position="832"/>
        <end position="925"/>
    </location>
</feature>
<proteinExistence type="predicted"/>
<evidence type="ECO:0000256" key="1">
    <source>
        <dbReference type="ARBA" id="ARBA00004167"/>
    </source>
</evidence>
<feature type="domain" description="Cadherin" evidence="8">
    <location>
        <begin position="533"/>
        <end position="627"/>
    </location>
</feature>
<evidence type="ECO:0000256" key="2">
    <source>
        <dbReference type="ARBA" id="ARBA00022692"/>
    </source>
</evidence>
<dbReference type="Gene3D" id="2.60.40.60">
    <property type="entry name" value="Cadherins"/>
    <property type="match status" value="6"/>
</dbReference>
<keyword evidence="4" id="KW-0677">Repeat</keyword>
<dbReference type="InterPro" id="IPR006626">
    <property type="entry name" value="PbH1"/>
</dbReference>
<dbReference type="NCBIfam" id="NF033681">
    <property type="entry name" value="ExeM_NucH_DNase"/>
    <property type="match status" value="1"/>
</dbReference>